<dbReference type="EMBL" id="JACXSI010000024">
    <property type="protein sequence ID" value="MBD3108900.1"/>
    <property type="molecule type" value="Genomic_DNA"/>
</dbReference>
<gene>
    <name evidence="1" type="ORF">IEO70_11060</name>
</gene>
<keyword evidence="2" id="KW-1185">Reference proteome</keyword>
<proteinExistence type="predicted"/>
<dbReference type="AlphaFoldDB" id="A0A927CZY9"/>
<dbReference type="RefSeq" id="WP_190998439.1">
    <property type="nucleotide sequence ID" value="NZ_JACXSI010000024.1"/>
</dbReference>
<evidence type="ECO:0000313" key="2">
    <source>
        <dbReference type="Proteomes" id="UP000602076"/>
    </source>
</evidence>
<accession>A0A927CZY9</accession>
<dbReference type="Proteomes" id="UP000602076">
    <property type="component" value="Unassembled WGS sequence"/>
</dbReference>
<name>A0A927CZY9_9BACI</name>
<evidence type="ECO:0008006" key="3">
    <source>
        <dbReference type="Google" id="ProtNLM"/>
    </source>
</evidence>
<sequence length="64" mass="7226">MKNILIVIASLSVFLMGCGKTSEIKLDKMSDYNLLDYLPSKNGTFREYITYGTEKKAVLYLGII</sequence>
<organism evidence="1 2">
    <name type="scientific">Peribacillus faecalis</name>
    <dbReference type="NCBI Taxonomy" id="2772559"/>
    <lineage>
        <taxon>Bacteria</taxon>
        <taxon>Bacillati</taxon>
        <taxon>Bacillota</taxon>
        <taxon>Bacilli</taxon>
        <taxon>Bacillales</taxon>
        <taxon>Bacillaceae</taxon>
        <taxon>Peribacillus</taxon>
    </lineage>
</organism>
<dbReference type="PROSITE" id="PS51257">
    <property type="entry name" value="PROKAR_LIPOPROTEIN"/>
    <property type="match status" value="1"/>
</dbReference>
<reference evidence="1" key="1">
    <citation type="submission" date="2020-09" db="EMBL/GenBank/DDBJ databases">
        <title>Bacillus faecalis sp. nov., a moderately halophilic bacterium isolated from cow faeces.</title>
        <authorList>
            <person name="Jiang L."/>
            <person name="Lee J."/>
        </authorList>
    </citation>
    <scope>NUCLEOTIDE SEQUENCE</scope>
    <source>
        <strain evidence="1">AGMB 02131</strain>
    </source>
</reference>
<evidence type="ECO:0000313" key="1">
    <source>
        <dbReference type="EMBL" id="MBD3108900.1"/>
    </source>
</evidence>
<comment type="caution">
    <text evidence="1">The sequence shown here is derived from an EMBL/GenBank/DDBJ whole genome shotgun (WGS) entry which is preliminary data.</text>
</comment>
<protein>
    <recommendedName>
        <fullName evidence="3">Lipoprotein</fullName>
    </recommendedName>
</protein>